<evidence type="ECO:0000256" key="1">
    <source>
        <dbReference type="SAM" id="MobiDB-lite"/>
    </source>
</evidence>
<dbReference type="Proteomes" id="UP000694565">
    <property type="component" value="Unplaced"/>
</dbReference>
<dbReference type="SMART" id="SM00409">
    <property type="entry name" value="IG"/>
    <property type="match status" value="3"/>
</dbReference>
<dbReference type="AlphaFoldDB" id="A0A8C2WFI5"/>
<feature type="domain" description="Ig-like" evidence="2">
    <location>
        <begin position="141"/>
        <end position="196"/>
    </location>
</feature>
<dbReference type="SUPFAM" id="SSF48726">
    <property type="entry name" value="Immunoglobulin"/>
    <property type="match status" value="2"/>
</dbReference>
<dbReference type="PANTHER" id="PTHR46013">
    <property type="entry name" value="VASCULAR CELL ADHESION MOLECULE 1"/>
    <property type="match status" value="1"/>
</dbReference>
<evidence type="ECO:0000313" key="3">
    <source>
        <dbReference type="Ensembl" id="ENSCLMP00005003711.1"/>
    </source>
</evidence>
<dbReference type="PANTHER" id="PTHR46013:SF4">
    <property type="entry name" value="B-CELL RECEPTOR CD22-RELATED"/>
    <property type="match status" value="1"/>
</dbReference>
<name>A0A8C2WFI5_CYCLU</name>
<dbReference type="GeneTree" id="ENSGT01010000222294"/>
<dbReference type="InterPro" id="IPR013106">
    <property type="entry name" value="Ig_V-set"/>
</dbReference>
<dbReference type="Pfam" id="PF13927">
    <property type="entry name" value="Ig_3"/>
    <property type="match status" value="1"/>
</dbReference>
<dbReference type="PROSITE" id="PS50835">
    <property type="entry name" value="IG_LIKE"/>
    <property type="match status" value="2"/>
</dbReference>
<feature type="compositionally biased region" description="Acidic residues" evidence="1">
    <location>
        <begin position="296"/>
        <end position="310"/>
    </location>
</feature>
<evidence type="ECO:0000313" key="4">
    <source>
        <dbReference type="Proteomes" id="UP000694565"/>
    </source>
</evidence>
<keyword evidence="4" id="KW-1185">Reference proteome</keyword>
<sequence length="310" mass="33695">TTHAKNNNHTSHDLSAGTVRAGRYVTFENINPCASNGSSVAFGCSYDYTAEETVQRTAWYKGELRNGLWTRVALSDLPSYRNRSEYLGDLRHDCGLAIHDLQVNDTGHYYFRFDTETYGRRSKGSVYLTVTGRVIVHVSVIESGDHVTLTCMTPCQLPSTVWFKDGLPVAKSEFQARAEDAGNYLCAVKGQESVLSDPVALDVQCECVYYDVVGGETLISVIGVNLTCSSAANPAADRYTWYRSTGSSLSSLLQVGSGPVLSLPSVEASHTGLYLCQASNPLGGNHSTGAPLLPVDETDSEYEEDNYVDV</sequence>
<dbReference type="SMART" id="SM00408">
    <property type="entry name" value="IGc2"/>
    <property type="match status" value="2"/>
</dbReference>
<gene>
    <name evidence="3" type="primary">cd22</name>
</gene>
<dbReference type="InterPro" id="IPR003599">
    <property type="entry name" value="Ig_sub"/>
</dbReference>
<accession>A0A8C2WFI5</accession>
<dbReference type="InterPro" id="IPR036179">
    <property type="entry name" value="Ig-like_dom_sf"/>
</dbReference>
<reference evidence="3" key="2">
    <citation type="submission" date="2025-09" db="UniProtKB">
        <authorList>
            <consortium name="Ensembl"/>
        </authorList>
    </citation>
    <scope>IDENTIFICATION</scope>
</reference>
<reference evidence="3" key="1">
    <citation type="submission" date="2025-08" db="UniProtKB">
        <authorList>
            <consortium name="Ensembl"/>
        </authorList>
    </citation>
    <scope>IDENTIFICATION</scope>
</reference>
<dbReference type="InterPro" id="IPR003598">
    <property type="entry name" value="Ig_sub2"/>
</dbReference>
<feature type="region of interest" description="Disordered" evidence="1">
    <location>
        <begin position="287"/>
        <end position="310"/>
    </location>
</feature>
<evidence type="ECO:0000259" key="2">
    <source>
        <dbReference type="PROSITE" id="PS50835"/>
    </source>
</evidence>
<dbReference type="InterPro" id="IPR007110">
    <property type="entry name" value="Ig-like_dom"/>
</dbReference>
<proteinExistence type="predicted"/>
<dbReference type="Ensembl" id="ENSCLMT00005004044.1">
    <property type="protein sequence ID" value="ENSCLMP00005003711.1"/>
    <property type="gene ID" value="ENSCLMG00005002117.1"/>
</dbReference>
<organism evidence="3 4">
    <name type="scientific">Cyclopterus lumpus</name>
    <name type="common">Lumpsucker</name>
    <dbReference type="NCBI Taxonomy" id="8103"/>
    <lineage>
        <taxon>Eukaryota</taxon>
        <taxon>Metazoa</taxon>
        <taxon>Chordata</taxon>
        <taxon>Craniata</taxon>
        <taxon>Vertebrata</taxon>
        <taxon>Euteleostomi</taxon>
        <taxon>Actinopterygii</taxon>
        <taxon>Neopterygii</taxon>
        <taxon>Teleostei</taxon>
        <taxon>Neoteleostei</taxon>
        <taxon>Acanthomorphata</taxon>
        <taxon>Eupercaria</taxon>
        <taxon>Perciformes</taxon>
        <taxon>Cottioidei</taxon>
        <taxon>Cottales</taxon>
        <taxon>Cyclopteridae</taxon>
        <taxon>Cyclopterus</taxon>
    </lineage>
</organism>
<dbReference type="Gene3D" id="2.60.40.10">
    <property type="entry name" value="Immunoglobulins"/>
    <property type="match status" value="3"/>
</dbReference>
<feature type="domain" description="Ig-like" evidence="2">
    <location>
        <begin position="198"/>
        <end position="280"/>
    </location>
</feature>
<dbReference type="CDD" id="cd00096">
    <property type="entry name" value="Ig"/>
    <property type="match status" value="1"/>
</dbReference>
<dbReference type="InterPro" id="IPR013783">
    <property type="entry name" value="Ig-like_fold"/>
</dbReference>
<protein>
    <recommendedName>
        <fullName evidence="2">Ig-like domain-containing protein</fullName>
    </recommendedName>
</protein>
<dbReference type="Pfam" id="PF07686">
    <property type="entry name" value="V-set"/>
    <property type="match status" value="1"/>
</dbReference>